<dbReference type="PANTHER" id="PTHR45527">
    <property type="entry name" value="NONRIBOSOMAL PEPTIDE SYNTHETASE"/>
    <property type="match status" value="1"/>
</dbReference>
<evidence type="ECO:0000259" key="5">
    <source>
        <dbReference type="PROSITE" id="PS50075"/>
    </source>
</evidence>
<reference evidence="6 7" key="1">
    <citation type="submission" date="2015-10" db="EMBL/GenBank/DDBJ databases">
        <title>Draft genome sequence of Streptomyces pseudovenezuelae DSM 40212, type strain for the species Streptomyces pseudovenezuelae.</title>
        <authorList>
            <person name="Ruckert C."/>
            <person name="Winkler A."/>
            <person name="Kalinowski J."/>
            <person name="Kampfer P."/>
            <person name="Glaeser S."/>
        </authorList>
    </citation>
    <scope>NUCLEOTIDE SEQUENCE [LARGE SCALE GENOMIC DNA]</scope>
    <source>
        <strain evidence="6 7">DSM 40212</strain>
    </source>
</reference>
<comment type="cofactor">
    <cofactor evidence="1">
        <name>pantetheine 4'-phosphate</name>
        <dbReference type="ChEBI" id="CHEBI:47942"/>
    </cofactor>
</comment>
<sequence>MLDLDPTDAGGGIGVEDSFFELGGHSLLATQVISRVREVFGAEIPLAALFDQPTVRGLAAVIDGAGRGDVLPPITVADRSHPLPLSFAQQRLWFLDQLEPGSVEYNMSTRLHLPGELDLRALGAALDAIVARHEVLRTRLVADQDGIPHQIIDPPASLPLPVVDLSGSTHPVGEGNAVIAGQGLAPFDLATGPLVRAALLRVDGDDHVLALAFHHVVFDEWSDRAFQRELLALYEAFRAGLPDPLAPLGIQYADFAVWQRQWLSGEVVDAQLAYWRERLTGVPILELPTDRPRPPVRSTEGAVRRFAVPARTADALRALSRERGTTMFMTLLAAFDVLMSRYGGSDDIAVGTPVANRNRAETEDLLGFFVNTLVLRTDLSGDPTFTELLARVRETALGAYAHQDLPFEQVVDELVAERDRSRTPLFQVLFSYDSEERGGGPASGERGDSVPGALPDSLPVKFDLMVSLGEDDGALTGEIQFSTALFDAATIERMTGHLTALLEAVAADPGRPVGALPLLTAPERDHLLRTWTDTTATLPPVNGIHELIAERAAARPDSVAVVSGDRTLTYGELLARANRLAHLLRQKGVGTESVVGLCLERGPDMVAAVLAVWQAGAAYLPLDPSYPADRLAYMLADSGTSVLVGHREVAAGLVGADGPRTVVWLDDPATRTALAALPAIAPRVSVLPLQLAYVIYTSGSTGRPKGVQITHRGVLNRVSWMQDRHRLADTERVLQKTPLTFDASVWELLWPLSTGAELVLVEPGRHGDLDHVVELLESRRITVVQFVPSLFKLFVAHPWPSALPSLRAVFCGGEALPVDDVARFYARNATAVVANLYGPTENTIDAASTECPRPHGTADWSPGGLVPIGRPLTNVRLMVLDERLQPVPVGVAGELFIAGESLARAYGDRPALTAERFVADPYAGDGSRAYRSGDQVRWRADGRLEFLGRVDQQVKVRGFRIEPGEVESVLTAHPGVRSAVVTTWGEAADRALVAYLVPAGPVDGIPAAAELREHLRRSVPEFMVPTFFTELAALPLTPNGKLDRAALPAPEASRPEAVAFVAPSGTVEELLAGIWGRVLGVERVGAQDDFFELGGHSLLATQVVSRIRDVLDAEVPLAALFDRPTVRSLAALVEGSARTTVRPVTPVGRDRPLPLSFAQQRLWFLDQLEPGSTEYNLPMRVRMGRDLDIVALRSALGALVARHEVLRTRLVTGADGVAYQVIDPPTEFPLPLVDLCAESDPLGAAARVVAADEATPFDLANGPLIRAMLLRVAADDHILALSLHHVVSDEWSTRIFQSELTRLYDAFRAGRAPDLPPLAVQYADFAVWQRQWLTGDVLDEQLAHWRGRLHGAPVLELPTDRPRPAVWSPAGARTRFTVPEQTVAALRALSREHGTTMFMTLLAAFDVLLGRYAGTDDVVVGTPVANRNRAETEDLIGFFVNTLVLRTDLSGDPAFTELLGRVRAMALDAYAHQDLPFEQLVDDLAVERDRSRSPLFQVLFNYFSQGEGGEVVDDAEAFLGDSGDALTTRFDLRLVLVEDAGALAGEFEYSTALFDAGTVERMARHLVTLLAGVALDAGRTVGELPLLTEEEGERLVRHGNGALAPLPGAGGVHDLIVRAGTATPDAVALVSGGRTLTYAGLLERAGRLAHYLRDSGVGPESVVAVCLPRDSEMVVTLLAVWLAGGVYLPLDPEYPAERLGFVLADSGASLLVGTEDLVDDLPVGRLRTVVLDDPAVEAALAGRSLPPLDDAVHGDRLAYVIYTSGSTGRPKGVQVTHGGAVSLVAAQRDVLGPDAGRRVLQFAPFGFDASVWEVLMALAGGGTLVMAGAEERAEPDRLGALVAGGGVEVATVPPSLLDVLRPQAWTTVGTLFTAGERLDGRVARRWAEGRRLFNAYGPTETTVCATVGACDTADTQAPSIGGAIPGTRVYVLDASLRPVPPGVAGELFIAGPQVARGYLGRPALTGERFLPDPNTGDGQRMYRSGDRVRRLAAGRLEFLGRVDDQVKVRGFRIEPGEIEAVLTAHPAIRTAVVTAHGDDAERRLIAYAVPADLGEGLPPAAELRAFAGDRIPAFMVPAVFVELAELPLTTNGKVDRAALPDPADEALTRTAQAYVAPRTGTEDVLAGIWAELLGVGRVGVRDNFFDLGGHSLLATQLVSRVREAFDVDLTLAEVFEEPTVEAIAAVVAAAGGIEGEEEYEEFEL</sequence>
<evidence type="ECO:0000313" key="7">
    <source>
        <dbReference type="Proteomes" id="UP000053039"/>
    </source>
</evidence>
<keyword evidence="3" id="KW-0596">Phosphopantetheine</keyword>
<dbReference type="Gene3D" id="3.30.300.30">
    <property type="match status" value="2"/>
</dbReference>
<comment type="caution">
    <text evidence="6">The sequence shown here is derived from an EMBL/GenBank/DDBJ whole genome shotgun (WGS) entry which is preliminary data.</text>
</comment>
<dbReference type="GO" id="GO:0009366">
    <property type="term" value="C:enterobactin synthetase complex"/>
    <property type="evidence" value="ECO:0007669"/>
    <property type="project" value="TreeGrafter"/>
</dbReference>
<gene>
    <name evidence="6" type="ORF">AQI94_34340</name>
</gene>
<feature type="domain" description="Carrier" evidence="5">
    <location>
        <begin position="1062"/>
        <end position="1137"/>
    </location>
</feature>
<dbReference type="Pfam" id="PF00550">
    <property type="entry name" value="PP-binding"/>
    <property type="match status" value="3"/>
</dbReference>
<evidence type="ECO:0000256" key="1">
    <source>
        <dbReference type="ARBA" id="ARBA00001957"/>
    </source>
</evidence>
<name>A0A101N038_9ACTN</name>
<dbReference type="FunFam" id="3.40.50.980:FF:000001">
    <property type="entry name" value="Non-ribosomal peptide synthetase"/>
    <property type="match status" value="2"/>
</dbReference>
<evidence type="ECO:0000256" key="4">
    <source>
        <dbReference type="ARBA" id="ARBA00022553"/>
    </source>
</evidence>
<dbReference type="GO" id="GO:0072330">
    <property type="term" value="P:monocarboxylic acid biosynthetic process"/>
    <property type="evidence" value="ECO:0007669"/>
    <property type="project" value="UniProtKB-ARBA"/>
</dbReference>
<dbReference type="GO" id="GO:0009239">
    <property type="term" value="P:enterobactin biosynthetic process"/>
    <property type="evidence" value="ECO:0007669"/>
    <property type="project" value="TreeGrafter"/>
</dbReference>
<dbReference type="Proteomes" id="UP000053039">
    <property type="component" value="Unassembled WGS sequence"/>
</dbReference>
<feature type="domain" description="Carrier" evidence="5">
    <location>
        <begin position="2116"/>
        <end position="2191"/>
    </location>
</feature>
<evidence type="ECO:0000256" key="2">
    <source>
        <dbReference type="ARBA" id="ARBA00006432"/>
    </source>
</evidence>
<dbReference type="Gene3D" id="3.30.559.30">
    <property type="entry name" value="Nonribosomal peptide synthetase, condensation domain"/>
    <property type="match status" value="2"/>
</dbReference>
<dbReference type="SUPFAM" id="SSF47336">
    <property type="entry name" value="ACP-like"/>
    <property type="match status" value="3"/>
</dbReference>
<keyword evidence="4" id="KW-0597">Phosphoprotein</keyword>
<evidence type="ECO:0000256" key="3">
    <source>
        <dbReference type="ARBA" id="ARBA00022450"/>
    </source>
</evidence>
<dbReference type="Gene3D" id="2.30.38.10">
    <property type="entry name" value="Luciferase, Domain 3"/>
    <property type="match status" value="2"/>
</dbReference>
<dbReference type="Gene3D" id="1.10.1200.10">
    <property type="entry name" value="ACP-like"/>
    <property type="match status" value="2"/>
</dbReference>
<dbReference type="GO" id="GO:0031177">
    <property type="term" value="F:phosphopantetheine binding"/>
    <property type="evidence" value="ECO:0007669"/>
    <property type="project" value="InterPro"/>
</dbReference>
<dbReference type="InterPro" id="IPR020806">
    <property type="entry name" value="PKS_PP-bd"/>
</dbReference>
<dbReference type="PROSITE" id="PS00012">
    <property type="entry name" value="PHOSPHOPANTETHEINE"/>
    <property type="match status" value="3"/>
</dbReference>
<dbReference type="PANTHER" id="PTHR45527:SF1">
    <property type="entry name" value="FATTY ACID SYNTHASE"/>
    <property type="match status" value="1"/>
</dbReference>
<dbReference type="NCBIfam" id="NF003417">
    <property type="entry name" value="PRK04813.1"/>
    <property type="match status" value="2"/>
</dbReference>
<accession>A0A101N038</accession>
<dbReference type="InterPro" id="IPR006162">
    <property type="entry name" value="Ppantetheine_attach_site"/>
</dbReference>
<dbReference type="InterPro" id="IPR000873">
    <property type="entry name" value="AMP-dep_synth/lig_dom"/>
</dbReference>
<dbReference type="Pfam" id="PF13193">
    <property type="entry name" value="AMP-binding_C"/>
    <property type="match status" value="2"/>
</dbReference>
<dbReference type="GO" id="GO:0008610">
    <property type="term" value="P:lipid biosynthetic process"/>
    <property type="evidence" value="ECO:0007669"/>
    <property type="project" value="UniProtKB-ARBA"/>
</dbReference>
<dbReference type="CDD" id="cd05930">
    <property type="entry name" value="A_NRPS"/>
    <property type="match status" value="2"/>
</dbReference>
<dbReference type="InterPro" id="IPR025110">
    <property type="entry name" value="AMP-bd_C"/>
</dbReference>
<dbReference type="SUPFAM" id="SSF52777">
    <property type="entry name" value="CoA-dependent acyltransferases"/>
    <property type="match status" value="4"/>
</dbReference>
<dbReference type="NCBIfam" id="TIGR01733">
    <property type="entry name" value="AA-adenyl-dom"/>
    <property type="match status" value="2"/>
</dbReference>
<dbReference type="GO" id="GO:0043041">
    <property type="term" value="P:amino acid activation for nonribosomal peptide biosynthetic process"/>
    <property type="evidence" value="ECO:0007669"/>
    <property type="project" value="TreeGrafter"/>
</dbReference>
<dbReference type="FunFam" id="1.10.1200.10:FF:000016">
    <property type="entry name" value="Non-ribosomal peptide synthase"/>
    <property type="match status" value="1"/>
</dbReference>
<proteinExistence type="inferred from homology"/>
<organism evidence="6 7">
    <name type="scientific">Streptomyces pseudovenezuelae</name>
    <dbReference type="NCBI Taxonomy" id="67350"/>
    <lineage>
        <taxon>Bacteria</taxon>
        <taxon>Bacillati</taxon>
        <taxon>Actinomycetota</taxon>
        <taxon>Actinomycetes</taxon>
        <taxon>Kitasatosporales</taxon>
        <taxon>Streptomycetaceae</taxon>
        <taxon>Streptomyces</taxon>
        <taxon>Streptomyces aurantiacus group</taxon>
    </lineage>
</organism>
<protein>
    <recommendedName>
        <fullName evidence="5">Carrier domain-containing protein</fullName>
    </recommendedName>
</protein>
<dbReference type="InterPro" id="IPR010071">
    <property type="entry name" value="AA_adenyl_dom"/>
</dbReference>
<dbReference type="InterPro" id="IPR029058">
    <property type="entry name" value="AB_hydrolase_fold"/>
</dbReference>
<dbReference type="PROSITE" id="PS00455">
    <property type="entry name" value="AMP_BINDING"/>
    <property type="match status" value="2"/>
</dbReference>
<dbReference type="SMART" id="SM00823">
    <property type="entry name" value="PKS_PP"/>
    <property type="match status" value="3"/>
</dbReference>
<dbReference type="FunFam" id="1.10.1200.10:FF:000005">
    <property type="entry name" value="Nonribosomal peptide synthetase 1"/>
    <property type="match status" value="1"/>
</dbReference>
<dbReference type="Pfam" id="PF00668">
    <property type="entry name" value="Condensation"/>
    <property type="match status" value="2"/>
</dbReference>
<dbReference type="InterPro" id="IPR045851">
    <property type="entry name" value="AMP-bd_C_sf"/>
</dbReference>
<dbReference type="FunFam" id="3.40.50.12780:FF:000012">
    <property type="entry name" value="Non-ribosomal peptide synthetase"/>
    <property type="match status" value="2"/>
</dbReference>
<dbReference type="EMBL" id="LMWM01000040">
    <property type="protein sequence ID" value="KUM84013.1"/>
    <property type="molecule type" value="Genomic_DNA"/>
</dbReference>
<dbReference type="GO" id="GO:0005829">
    <property type="term" value="C:cytosol"/>
    <property type="evidence" value="ECO:0007669"/>
    <property type="project" value="TreeGrafter"/>
</dbReference>
<evidence type="ECO:0000313" key="6">
    <source>
        <dbReference type="EMBL" id="KUM84013.1"/>
    </source>
</evidence>
<dbReference type="CDD" id="cd19531">
    <property type="entry name" value="LCL_NRPS-like"/>
    <property type="match status" value="2"/>
</dbReference>
<feature type="domain" description="Carrier" evidence="5">
    <location>
        <begin position="1"/>
        <end position="66"/>
    </location>
</feature>
<dbReference type="Gene3D" id="3.40.50.1820">
    <property type="entry name" value="alpha/beta hydrolase"/>
    <property type="match status" value="1"/>
</dbReference>
<dbReference type="Gene3D" id="3.40.50.980">
    <property type="match status" value="4"/>
</dbReference>
<dbReference type="FunFam" id="3.30.300.30:FF:000010">
    <property type="entry name" value="Enterobactin synthetase component F"/>
    <property type="match status" value="1"/>
</dbReference>
<dbReference type="InterPro" id="IPR009081">
    <property type="entry name" value="PP-bd_ACP"/>
</dbReference>
<comment type="similarity">
    <text evidence="2">Belongs to the ATP-dependent AMP-binding enzyme family.</text>
</comment>
<dbReference type="PROSITE" id="PS50075">
    <property type="entry name" value="CARRIER"/>
    <property type="match status" value="3"/>
</dbReference>
<dbReference type="SUPFAM" id="SSF56801">
    <property type="entry name" value="Acetyl-CoA synthetase-like"/>
    <property type="match status" value="2"/>
</dbReference>
<dbReference type="FunFam" id="2.30.38.10:FF:000001">
    <property type="entry name" value="Non-ribosomal peptide synthetase PvdI"/>
    <property type="match status" value="1"/>
</dbReference>
<dbReference type="InterPro" id="IPR023213">
    <property type="entry name" value="CAT-like_dom_sf"/>
</dbReference>
<dbReference type="Gene3D" id="3.30.559.10">
    <property type="entry name" value="Chloramphenicol acetyltransferase-like domain"/>
    <property type="match status" value="2"/>
</dbReference>
<dbReference type="InterPro" id="IPR001242">
    <property type="entry name" value="Condensation_dom"/>
</dbReference>
<dbReference type="InterPro" id="IPR036736">
    <property type="entry name" value="ACP-like_sf"/>
</dbReference>
<dbReference type="GO" id="GO:0047527">
    <property type="term" value="F:2,3-dihydroxybenzoate-serine ligase activity"/>
    <property type="evidence" value="ECO:0007669"/>
    <property type="project" value="TreeGrafter"/>
</dbReference>
<dbReference type="Pfam" id="PF00501">
    <property type="entry name" value="AMP-binding"/>
    <property type="match status" value="2"/>
</dbReference>
<dbReference type="InterPro" id="IPR020845">
    <property type="entry name" value="AMP-binding_CS"/>
</dbReference>